<comment type="caution">
    <text evidence="1">The sequence shown here is derived from an EMBL/GenBank/DDBJ whole genome shotgun (WGS) entry which is preliminary data.</text>
</comment>
<reference evidence="1 2" key="2">
    <citation type="journal article" date="2022" name="Mol. Ecol. Resour.">
        <title>The genomes of chicory, endive, great burdock and yacon provide insights into Asteraceae paleo-polyploidization history and plant inulin production.</title>
        <authorList>
            <person name="Fan W."/>
            <person name="Wang S."/>
            <person name="Wang H."/>
            <person name="Wang A."/>
            <person name="Jiang F."/>
            <person name="Liu H."/>
            <person name="Zhao H."/>
            <person name="Xu D."/>
            <person name="Zhang Y."/>
        </authorList>
    </citation>
    <scope>NUCLEOTIDE SEQUENCE [LARGE SCALE GENOMIC DNA]</scope>
    <source>
        <strain evidence="2">cv. Niubang</strain>
    </source>
</reference>
<organism evidence="1 2">
    <name type="scientific">Arctium lappa</name>
    <name type="common">Greater burdock</name>
    <name type="synonym">Lappa major</name>
    <dbReference type="NCBI Taxonomy" id="4217"/>
    <lineage>
        <taxon>Eukaryota</taxon>
        <taxon>Viridiplantae</taxon>
        <taxon>Streptophyta</taxon>
        <taxon>Embryophyta</taxon>
        <taxon>Tracheophyta</taxon>
        <taxon>Spermatophyta</taxon>
        <taxon>Magnoliopsida</taxon>
        <taxon>eudicotyledons</taxon>
        <taxon>Gunneridae</taxon>
        <taxon>Pentapetalae</taxon>
        <taxon>asterids</taxon>
        <taxon>campanulids</taxon>
        <taxon>Asterales</taxon>
        <taxon>Asteraceae</taxon>
        <taxon>Carduoideae</taxon>
        <taxon>Cardueae</taxon>
        <taxon>Arctiinae</taxon>
        <taxon>Arctium</taxon>
    </lineage>
</organism>
<name>A0ACB9EKV2_ARCLA</name>
<dbReference type="Proteomes" id="UP001055879">
    <property type="component" value="Linkage Group LG02"/>
</dbReference>
<evidence type="ECO:0000313" key="1">
    <source>
        <dbReference type="EMBL" id="KAI3759086.1"/>
    </source>
</evidence>
<reference evidence="2" key="1">
    <citation type="journal article" date="2022" name="Mol. Ecol. Resour.">
        <title>The genomes of chicory, endive, great burdock and yacon provide insights into Asteraceae palaeo-polyploidization history and plant inulin production.</title>
        <authorList>
            <person name="Fan W."/>
            <person name="Wang S."/>
            <person name="Wang H."/>
            <person name="Wang A."/>
            <person name="Jiang F."/>
            <person name="Liu H."/>
            <person name="Zhao H."/>
            <person name="Xu D."/>
            <person name="Zhang Y."/>
        </authorList>
    </citation>
    <scope>NUCLEOTIDE SEQUENCE [LARGE SCALE GENOMIC DNA]</scope>
    <source>
        <strain evidence="2">cv. Niubang</strain>
    </source>
</reference>
<gene>
    <name evidence="1" type="ORF">L6452_06661</name>
</gene>
<protein>
    <submittedName>
        <fullName evidence="1">Uncharacterized protein</fullName>
    </submittedName>
</protein>
<keyword evidence="2" id="KW-1185">Reference proteome</keyword>
<proteinExistence type="predicted"/>
<evidence type="ECO:0000313" key="2">
    <source>
        <dbReference type="Proteomes" id="UP001055879"/>
    </source>
</evidence>
<accession>A0ACB9EKV2</accession>
<dbReference type="EMBL" id="CM042048">
    <property type="protein sequence ID" value="KAI3759086.1"/>
    <property type="molecule type" value="Genomic_DNA"/>
</dbReference>
<sequence>MDRATIERCTKNTERVRFARVLVEVSAEDSLMEVVAVKECLVRPGTEEEVATNLLKDALRRSNAAGVGIVDGFQVVGRWNRVVSNQCDHDNGLQRRNVQGASTGKVRQQGGTLGVKEGSSSRVKVVQQGVDSLKDKDVLVAHPVKKNDNVS</sequence>